<organism evidence="1 2">
    <name type="scientific">Anser brachyrhynchus</name>
    <name type="common">Pink-footed goose</name>
    <dbReference type="NCBI Taxonomy" id="132585"/>
    <lineage>
        <taxon>Eukaryota</taxon>
        <taxon>Metazoa</taxon>
        <taxon>Chordata</taxon>
        <taxon>Craniata</taxon>
        <taxon>Vertebrata</taxon>
        <taxon>Euteleostomi</taxon>
        <taxon>Archelosauria</taxon>
        <taxon>Archosauria</taxon>
        <taxon>Dinosauria</taxon>
        <taxon>Saurischia</taxon>
        <taxon>Theropoda</taxon>
        <taxon>Coelurosauria</taxon>
        <taxon>Aves</taxon>
        <taxon>Neognathae</taxon>
        <taxon>Galloanserae</taxon>
        <taxon>Anseriformes</taxon>
        <taxon>Anatidae</taxon>
        <taxon>Anserinae</taxon>
        <taxon>Anser</taxon>
    </lineage>
</organism>
<reference evidence="1" key="2">
    <citation type="submission" date="2025-09" db="UniProtKB">
        <authorList>
            <consortium name="Ensembl"/>
        </authorList>
    </citation>
    <scope>IDENTIFICATION</scope>
</reference>
<keyword evidence="2" id="KW-1185">Reference proteome</keyword>
<accession>A0A8B9C307</accession>
<proteinExistence type="predicted"/>
<dbReference type="Proteomes" id="UP000694426">
    <property type="component" value="Unplaced"/>
</dbReference>
<protein>
    <submittedName>
        <fullName evidence="1">Uncharacterized protein</fullName>
    </submittedName>
</protein>
<name>A0A8B9C307_9AVES</name>
<evidence type="ECO:0000313" key="2">
    <source>
        <dbReference type="Proteomes" id="UP000694426"/>
    </source>
</evidence>
<reference evidence="1" key="1">
    <citation type="submission" date="2025-08" db="UniProtKB">
        <authorList>
            <consortium name="Ensembl"/>
        </authorList>
    </citation>
    <scope>IDENTIFICATION</scope>
</reference>
<sequence length="85" mass="9276">QWHRGGTQFPGGTGTLQWSARRMGTSLLLQLSAHDRSPLSYHHTPGQSSSPAFVAPFRHWQATIGSPRSRLLSRLDAPSSLSLSP</sequence>
<dbReference type="AlphaFoldDB" id="A0A8B9C307"/>
<dbReference type="Ensembl" id="ENSABRT00000018274.1">
    <property type="protein sequence ID" value="ENSABRP00000012741.1"/>
    <property type="gene ID" value="ENSABRG00000011418.1"/>
</dbReference>
<evidence type="ECO:0000313" key="1">
    <source>
        <dbReference type="Ensembl" id="ENSABRP00000012741.1"/>
    </source>
</evidence>